<dbReference type="PROSITE" id="PS50011">
    <property type="entry name" value="PROTEIN_KINASE_DOM"/>
    <property type="match status" value="1"/>
</dbReference>
<protein>
    <recommendedName>
        <fullName evidence="2">Protein kinase domain-containing protein</fullName>
    </recommendedName>
</protein>
<dbReference type="PANTHER" id="PTHR24345">
    <property type="entry name" value="SERINE/THREONINE-PROTEIN KINASE PLK"/>
    <property type="match status" value="1"/>
</dbReference>
<dbReference type="InterPro" id="IPR001487">
    <property type="entry name" value="Bromodomain"/>
</dbReference>
<dbReference type="Pfam" id="PF00069">
    <property type="entry name" value="Pkinase"/>
    <property type="match status" value="1"/>
</dbReference>
<dbReference type="EMBL" id="CAJJDN010000003">
    <property type="protein sequence ID" value="CAD8048273.1"/>
    <property type="molecule type" value="Genomic_DNA"/>
</dbReference>
<dbReference type="AlphaFoldDB" id="A0A8S1JZJ4"/>
<reference evidence="3" key="1">
    <citation type="submission" date="2021-01" db="EMBL/GenBank/DDBJ databases">
        <authorList>
            <consortium name="Genoscope - CEA"/>
            <person name="William W."/>
        </authorList>
    </citation>
    <scope>NUCLEOTIDE SEQUENCE</scope>
</reference>
<dbReference type="OrthoDB" id="248923at2759"/>
<keyword evidence="4" id="KW-1185">Reference proteome</keyword>
<evidence type="ECO:0000256" key="1">
    <source>
        <dbReference type="SAM" id="Coils"/>
    </source>
</evidence>
<dbReference type="PROSITE" id="PS00109">
    <property type="entry name" value="PROTEIN_KINASE_TYR"/>
    <property type="match status" value="1"/>
</dbReference>
<feature type="coiled-coil region" evidence="1">
    <location>
        <begin position="347"/>
        <end position="374"/>
    </location>
</feature>
<dbReference type="PANTHER" id="PTHR24345:SF87">
    <property type="entry name" value="TBC1 DOMAIN CONTAINING KINASE"/>
    <property type="match status" value="1"/>
</dbReference>
<sequence>MQSQFLEEYKVIQQMLASQYSNIYQVNNIKDKQNYTLKISQKQYSSLVLHEKEILKDLNFPEIIKFVDLKQDEQYSYIIFEHCEQTLEQFWNQNAKKFSENMALNIFIQILNGLEILSNKEIVHADLSMKNIFMKQFHIKIANFECSHLNKRFLIKLQSYGYAAPELYSPAHLTSKSDIFSLGCILFAMIFGYYPFNQESGELKQAQLQMDESIKNSISPFIIKLIYEMVQYNPNQRPDIQEIKKILESNKNSVFQSENNTNILQPQQDPQLWGIVHKKIFETENFTEAYLQNVFDNIMYFYQVAENFGGKKFFNWKKTMFPRFMLYKRSYCELINFSKEVREKCQLETIKKQLEKYDKTIKRLKQVLDQILLMLQNQKEYNYPISQWELELNTNETQQFFNSYHKAIQFLIDYFKKSQIPYSKQQQNGQQNLKDMLILFINVQVCQTMNPYHQNQQIQTDLQDKSIEYLLNKSGF</sequence>
<name>A0A8S1JZJ4_9CILI</name>
<dbReference type="Pfam" id="PF00439">
    <property type="entry name" value="Bromodomain"/>
    <property type="match status" value="1"/>
</dbReference>
<evidence type="ECO:0000313" key="4">
    <source>
        <dbReference type="Proteomes" id="UP000692954"/>
    </source>
</evidence>
<dbReference type="InterPro" id="IPR008266">
    <property type="entry name" value="Tyr_kinase_AS"/>
</dbReference>
<dbReference type="CDD" id="cd00180">
    <property type="entry name" value="PKc"/>
    <property type="match status" value="1"/>
</dbReference>
<evidence type="ECO:0000259" key="2">
    <source>
        <dbReference type="PROSITE" id="PS50011"/>
    </source>
</evidence>
<comment type="caution">
    <text evidence="3">The sequence shown here is derived from an EMBL/GenBank/DDBJ whole genome shotgun (WGS) entry which is preliminary data.</text>
</comment>
<accession>A0A8S1JZJ4</accession>
<dbReference type="GO" id="GO:0005524">
    <property type="term" value="F:ATP binding"/>
    <property type="evidence" value="ECO:0007669"/>
    <property type="project" value="InterPro"/>
</dbReference>
<keyword evidence="1" id="KW-0175">Coiled coil</keyword>
<feature type="domain" description="Protein kinase" evidence="2">
    <location>
        <begin position="9"/>
        <end position="255"/>
    </location>
</feature>
<organism evidence="3 4">
    <name type="scientific">Paramecium sonneborni</name>
    <dbReference type="NCBI Taxonomy" id="65129"/>
    <lineage>
        <taxon>Eukaryota</taxon>
        <taxon>Sar</taxon>
        <taxon>Alveolata</taxon>
        <taxon>Ciliophora</taxon>
        <taxon>Intramacronucleata</taxon>
        <taxon>Oligohymenophorea</taxon>
        <taxon>Peniculida</taxon>
        <taxon>Parameciidae</taxon>
        <taxon>Paramecium</taxon>
    </lineage>
</organism>
<evidence type="ECO:0000313" key="3">
    <source>
        <dbReference type="EMBL" id="CAD8048273.1"/>
    </source>
</evidence>
<gene>
    <name evidence="3" type="ORF">PSON_ATCC_30995.1.T0030144</name>
</gene>
<dbReference type="Proteomes" id="UP000692954">
    <property type="component" value="Unassembled WGS sequence"/>
</dbReference>
<dbReference type="GO" id="GO:0004672">
    <property type="term" value="F:protein kinase activity"/>
    <property type="evidence" value="ECO:0007669"/>
    <property type="project" value="InterPro"/>
</dbReference>
<proteinExistence type="predicted"/>
<dbReference type="InterPro" id="IPR000719">
    <property type="entry name" value="Prot_kinase_dom"/>
</dbReference>
<dbReference type="GO" id="GO:0005634">
    <property type="term" value="C:nucleus"/>
    <property type="evidence" value="ECO:0007669"/>
    <property type="project" value="TreeGrafter"/>
</dbReference>